<accession>A0A6C0E081</accession>
<name>A0A6C0E081_9ZZZZ</name>
<evidence type="ECO:0000313" key="1">
    <source>
        <dbReference type="EMBL" id="QHT22444.1"/>
    </source>
</evidence>
<protein>
    <submittedName>
        <fullName evidence="1">Uncharacterized protein</fullName>
    </submittedName>
</protein>
<sequence length="32" mass="3755">MESVETKKCLKCNDIIIKDSKYKKCSTEVYNI</sequence>
<reference evidence="1" key="1">
    <citation type="journal article" date="2020" name="Nature">
        <title>Giant virus diversity and host interactions through global metagenomics.</title>
        <authorList>
            <person name="Schulz F."/>
            <person name="Roux S."/>
            <person name="Paez-Espino D."/>
            <person name="Jungbluth S."/>
            <person name="Walsh D.A."/>
            <person name="Denef V.J."/>
            <person name="McMahon K.D."/>
            <person name="Konstantinidis K.T."/>
            <person name="Eloe-Fadrosh E.A."/>
            <person name="Kyrpides N.C."/>
            <person name="Woyke T."/>
        </authorList>
    </citation>
    <scope>NUCLEOTIDE SEQUENCE</scope>
    <source>
        <strain evidence="1">GVMAG-M-3300023179-111</strain>
    </source>
</reference>
<proteinExistence type="predicted"/>
<dbReference type="AlphaFoldDB" id="A0A6C0E081"/>
<organism evidence="1">
    <name type="scientific">viral metagenome</name>
    <dbReference type="NCBI Taxonomy" id="1070528"/>
    <lineage>
        <taxon>unclassified sequences</taxon>
        <taxon>metagenomes</taxon>
        <taxon>organismal metagenomes</taxon>
    </lineage>
</organism>
<dbReference type="EMBL" id="MN739710">
    <property type="protein sequence ID" value="QHT22444.1"/>
    <property type="molecule type" value="Genomic_DNA"/>
</dbReference>